<dbReference type="EMBL" id="JBHSEL010000110">
    <property type="protein sequence ID" value="MFC4625758.1"/>
    <property type="molecule type" value="Genomic_DNA"/>
</dbReference>
<organism evidence="2 3">
    <name type="scientific">Daeguia caeni</name>
    <dbReference type="NCBI Taxonomy" id="439612"/>
    <lineage>
        <taxon>Bacteria</taxon>
        <taxon>Pseudomonadati</taxon>
        <taxon>Pseudomonadota</taxon>
        <taxon>Alphaproteobacteria</taxon>
        <taxon>Hyphomicrobiales</taxon>
        <taxon>Brucellaceae</taxon>
        <taxon>Daeguia</taxon>
    </lineage>
</organism>
<dbReference type="Pfam" id="PF05666">
    <property type="entry name" value="YcgJ"/>
    <property type="match status" value="1"/>
</dbReference>
<feature type="chain" id="PRO_5045141724" evidence="1">
    <location>
        <begin position="23"/>
        <end position="116"/>
    </location>
</feature>
<gene>
    <name evidence="2" type="ORF">ACFO1V_11130</name>
</gene>
<feature type="signal peptide" evidence="1">
    <location>
        <begin position="1"/>
        <end position="22"/>
    </location>
</feature>
<protein>
    <submittedName>
        <fullName evidence="2">YcgJ family protein</fullName>
    </submittedName>
</protein>
<proteinExistence type="predicted"/>
<sequence length="116" mass="12702">MKKRHLALLSLLATMIAVPAFATSKPLKSPARGVVCDQYICANKHGVSRILTRKYLGAGAAKKAFSQGTFDKTQFTFANGVFCDTKEKACHVDRYFDSNGKRSPIDRATTAKLFGK</sequence>
<comment type="caution">
    <text evidence="2">The sequence shown here is derived from an EMBL/GenBank/DDBJ whole genome shotgun (WGS) entry which is preliminary data.</text>
</comment>
<dbReference type="Proteomes" id="UP001596042">
    <property type="component" value="Unassembled WGS sequence"/>
</dbReference>
<name>A0ABV9H8L3_9HYPH</name>
<keyword evidence="1" id="KW-0732">Signal</keyword>
<evidence type="ECO:0000313" key="3">
    <source>
        <dbReference type="Proteomes" id="UP001596042"/>
    </source>
</evidence>
<reference evidence="3" key="1">
    <citation type="journal article" date="2019" name="Int. J. Syst. Evol. Microbiol.">
        <title>The Global Catalogue of Microorganisms (GCM) 10K type strain sequencing project: providing services to taxonomists for standard genome sequencing and annotation.</title>
        <authorList>
            <consortium name="The Broad Institute Genomics Platform"/>
            <consortium name="The Broad Institute Genome Sequencing Center for Infectious Disease"/>
            <person name="Wu L."/>
            <person name="Ma J."/>
        </authorList>
    </citation>
    <scope>NUCLEOTIDE SEQUENCE [LARGE SCALE GENOMIC DNA]</scope>
    <source>
        <strain evidence="3">CGMCC 1.15731</strain>
    </source>
</reference>
<accession>A0ABV9H8L3</accession>
<evidence type="ECO:0000313" key="2">
    <source>
        <dbReference type="EMBL" id="MFC4625758.1"/>
    </source>
</evidence>
<keyword evidence="3" id="KW-1185">Reference proteome</keyword>
<dbReference type="InterPro" id="IPR008617">
    <property type="entry name" value="Uncharacterised_YcgJ"/>
</dbReference>
<evidence type="ECO:0000256" key="1">
    <source>
        <dbReference type="SAM" id="SignalP"/>
    </source>
</evidence>
<dbReference type="RefSeq" id="WP_374833978.1">
    <property type="nucleotide sequence ID" value="NZ_JBHEEZ010000036.1"/>
</dbReference>